<dbReference type="Proteomes" id="UP000216024">
    <property type="component" value="Unassembled WGS sequence"/>
</dbReference>
<dbReference type="Pfam" id="PF02852">
    <property type="entry name" value="Pyr_redox_dim"/>
    <property type="match status" value="1"/>
</dbReference>
<dbReference type="InterPro" id="IPR016156">
    <property type="entry name" value="FAD/NAD-linked_Rdtase_dimer_sf"/>
</dbReference>
<dbReference type="PANTHER" id="PTHR22912:SF151">
    <property type="entry name" value="DIHYDROLIPOYL DEHYDROGENASE, MITOCHONDRIAL"/>
    <property type="match status" value="1"/>
</dbReference>
<evidence type="ECO:0000313" key="8">
    <source>
        <dbReference type="EMBL" id="PAB58689.1"/>
    </source>
</evidence>
<dbReference type="OrthoDB" id="1705205at2"/>
<organism evidence="8 9">
    <name type="scientific">Anaeromicrobium sediminis</name>
    <dbReference type="NCBI Taxonomy" id="1478221"/>
    <lineage>
        <taxon>Bacteria</taxon>
        <taxon>Bacillati</taxon>
        <taxon>Bacillota</taxon>
        <taxon>Clostridia</taxon>
        <taxon>Peptostreptococcales</taxon>
        <taxon>Thermotaleaceae</taxon>
        <taxon>Anaeromicrobium</taxon>
    </lineage>
</organism>
<reference evidence="8 9" key="1">
    <citation type="submission" date="2017-06" db="EMBL/GenBank/DDBJ databases">
        <title>Draft genome sequence of anaerobic fermentative bacterium Anaeromicrobium sediminis DY2726D isolated from West Pacific Ocean sediments.</title>
        <authorList>
            <person name="Zeng X."/>
        </authorList>
    </citation>
    <scope>NUCLEOTIDE SEQUENCE [LARGE SCALE GENOMIC DNA]</scope>
    <source>
        <strain evidence="8 9">DY2726D</strain>
    </source>
</reference>
<dbReference type="Pfam" id="PF07992">
    <property type="entry name" value="Pyr_redox_2"/>
    <property type="match status" value="1"/>
</dbReference>
<dbReference type="InterPro" id="IPR050151">
    <property type="entry name" value="Class-I_Pyr_Nuc-Dis_Oxidored"/>
</dbReference>
<evidence type="ECO:0000256" key="3">
    <source>
        <dbReference type="ARBA" id="ARBA00022630"/>
    </source>
</evidence>
<keyword evidence="9" id="KW-1185">Reference proteome</keyword>
<keyword evidence="4" id="KW-0274">FAD</keyword>
<evidence type="ECO:0000256" key="4">
    <source>
        <dbReference type="ARBA" id="ARBA00022827"/>
    </source>
</evidence>
<dbReference type="PANTHER" id="PTHR22912">
    <property type="entry name" value="DISULFIDE OXIDOREDUCTASE"/>
    <property type="match status" value="1"/>
</dbReference>
<accession>A0A267MGI7</accession>
<feature type="domain" description="Pyridine nucleotide-disulphide oxidoreductase dimerisation" evidence="6">
    <location>
        <begin position="332"/>
        <end position="436"/>
    </location>
</feature>
<evidence type="ECO:0000259" key="6">
    <source>
        <dbReference type="Pfam" id="PF02852"/>
    </source>
</evidence>
<comment type="caution">
    <text evidence="8">The sequence shown here is derived from an EMBL/GenBank/DDBJ whole genome shotgun (WGS) entry which is preliminary data.</text>
</comment>
<comment type="similarity">
    <text evidence="2">Belongs to the class-I pyridine nucleotide-disulfide oxidoreductase family.</text>
</comment>
<keyword evidence="5" id="KW-0520">NAD</keyword>
<dbReference type="Gene3D" id="3.50.50.60">
    <property type="entry name" value="FAD/NAD(P)-binding domain"/>
    <property type="match status" value="2"/>
</dbReference>
<evidence type="ECO:0000256" key="2">
    <source>
        <dbReference type="ARBA" id="ARBA00007532"/>
    </source>
</evidence>
<dbReference type="SUPFAM" id="SSF51905">
    <property type="entry name" value="FAD/NAD(P)-binding domain"/>
    <property type="match status" value="1"/>
</dbReference>
<evidence type="ECO:0000313" key="9">
    <source>
        <dbReference type="Proteomes" id="UP000216024"/>
    </source>
</evidence>
<dbReference type="InterPro" id="IPR023753">
    <property type="entry name" value="FAD/NAD-binding_dom"/>
</dbReference>
<dbReference type="EMBL" id="NIBG01000012">
    <property type="protein sequence ID" value="PAB58689.1"/>
    <property type="molecule type" value="Genomic_DNA"/>
</dbReference>
<dbReference type="AlphaFoldDB" id="A0A267MGI7"/>
<dbReference type="GO" id="GO:0050660">
    <property type="term" value="F:flavin adenine dinucleotide binding"/>
    <property type="evidence" value="ECO:0007669"/>
    <property type="project" value="TreeGrafter"/>
</dbReference>
<dbReference type="Gene3D" id="3.30.390.30">
    <property type="match status" value="1"/>
</dbReference>
<dbReference type="PRINTS" id="PR00411">
    <property type="entry name" value="PNDRDTASEI"/>
</dbReference>
<evidence type="ECO:0000259" key="7">
    <source>
        <dbReference type="Pfam" id="PF07992"/>
    </source>
</evidence>
<evidence type="ECO:0008006" key="10">
    <source>
        <dbReference type="Google" id="ProtNLM"/>
    </source>
</evidence>
<sequence length="442" mass="49683">MKYDVVVLGAGPAGYYFVKEFAKSGKSIALIEKYKLGGVGLRTGCLPVKKYLDTIRNMNKAKGLIDHDILDGKFSSQKLYESVKGKLSKVESMMEDELNNLNVDMFYGECEFIDENTIVIDDKRINFQRAVLATGTNPIGLGEHELDEEFIISHMGAIEFDKLPESICIIGANVEGIEFASLFSSLGVKVTVIDMDTHILQGNDEDLKKLSINYLKENNVTFILGEKAEKIEKYEGKVKIVLGKEEIRADKVLVTGLRKPNIPKGLENIGLKYDENHIPVDNNFKTNVDNIYAIGDINGTLGMAHVAINQGIELADYLERNIEPMREYTSLPRSIYTIYEITGAGFQENELMGKNINYRVEKTYFKDTFRGFSKDIKEGFLKIIIDENERVIGIWISSENASDLIGQIGLWIDEGVTIDYIKKKLFIHPTLGEAILDTAIKF</sequence>
<dbReference type="InterPro" id="IPR004099">
    <property type="entry name" value="Pyr_nucl-diS_OxRdtase_dimer"/>
</dbReference>
<name>A0A267MGI7_9FIRM</name>
<dbReference type="SUPFAM" id="SSF55424">
    <property type="entry name" value="FAD/NAD-linked reductases, dimerisation (C-terminal) domain"/>
    <property type="match status" value="1"/>
</dbReference>
<dbReference type="GO" id="GO:0004148">
    <property type="term" value="F:dihydrolipoyl dehydrogenase (NADH) activity"/>
    <property type="evidence" value="ECO:0007669"/>
    <property type="project" value="TreeGrafter"/>
</dbReference>
<evidence type="ECO:0000256" key="1">
    <source>
        <dbReference type="ARBA" id="ARBA00001974"/>
    </source>
</evidence>
<dbReference type="PRINTS" id="PR00368">
    <property type="entry name" value="FADPNR"/>
</dbReference>
<dbReference type="RefSeq" id="WP_095134269.1">
    <property type="nucleotide sequence ID" value="NZ_NIBG01000012.1"/>
</dbReference>
<evidence type="ECO:0000256" key="5">
    <source>
        <dbReference type="ARBA" id="ARBA00023027"/>
    </source>
</evidence>
<dbReference type="GO" id="GO:0006103">
    <property type="term" value="P:2-oxoglutarate metabolic process"/>
    <property type="evidence" value="ECO:0007669"/>
    <property type="project" value="TreeGrafter"/>
</dbReference>
<proteinExistence type="inferred from homology"/>
<protein>
    <recommendedName>
        <fullName evidence="10">Dihydrolipoyl dehydrogenase</fullName>
    </recommendedName>
</protein>
<feature type="domain" description="FAD/NAD(P)-binding" evidence="7">
    <location>
        <begin position="3"/>
        <end position="311"/>
    </location>
</feature>
<keyword evidence="3" id="KW-0285">Flavoprotein</keyword>
<dbReference type="InterPro" id="IPR036188">
    <property type="entry name" value="FAD/NAD-bd_sf"/>
</dbReference>
<gene>
    <name evidence="8" type="ORF">CCE28_13545</name>
</gene>
<comment type="cofactor">
    <cofactor evidence="1">
        <name>FAD</name>
        <dbReference type="ChEBI" id="CHEBI:57692"/>
    </cofactor>
</comment>